<keyword evidence="6" id="KW-0812">Transmembrane</keyword>
<evidence type="ECO:0000256" key="5">
    <source>
        <dbReference type="ARBA" id="ARBA00022593"/>
    </source>
</evidence>
<evidence type="ECO:0000313" key="11">
    <source>
        <dbReference type="Proteomes" id="UP000536275"/>
    </source>
</evidence>
<dbReference type="Gene3D" id="3.40.50.11730">
    <property type="entry name" value="Peroxisome assembly protein 22"/>
    <property type="match status" value="1"/>
</dbReference>
<evidence type="ECO:0000256" key="7">
    <source>
        <dbReference type="ARBA" id="ARBA00022989"/>
    </source>
</evidence>
<proteinExistence type="inferred from homology"/>
<organism evidence="10 11">
    <name type="scientific">Candida albicans</name>
    <name type="common">Yeast</name>
    <dbReference type="NCBI Taxonomy" id="5476"/>
    <lineage>
        <taxon>Eukaryota</taxon>
        <taxon>Fungi</taxon>
        <taxon>Dikarya</taxon>
        <taxon>Ascomycota</taxon>
        <taxon>Saccharomycotina</taxon>
        <taxon>Pichiomycetes</taxon>
        <taxon>Debaryomycetaceae</taxon>
        <taxon>Candida/Lodderomyces clade</taxon>
        <taxon>Candida</taxon>
    </lineage>
</organism>
<comment type="function">
    <text evidence="1">Involved in peroxisome biogenesis.</text>
</comment>
<evidence type="ECO:0000256" key="3">
    <source>
        <dbReference type="ARBA" id="ARBA00009642"/>
    </source>
</evidence>
<dbReference type="GO" id="GO:0007031">
    <property type="term" value="P:peroxisome organization"/>
    <property type="evidence" value="ECO:0007669"/>
    <property type="project" value="UniProtKB-KW"/>
</dbReference>
<dbReference type="InterPro" id="IPR038613">
    <property type="entry name" value="Peroxin-22_C_sf"/>
</dbReference>
<evidence type="ECO:0000313" key="10">
    <source>
        <dbReference type="EMBL" id="KAF6063617.1"/>
    </source>
</evidence>
<dbReference type="AlphaFoldDB" id="A0A8H6F0V1"/>
<comment type="subcellular location">
    <subcellularLocation>
        <location evidence="2">Peroxisome membrane</location>
        <topology evidence="2">Single-pass membrane protein</topology>
    </subcellularLocation>
</comment>
<evidence type="ECO:0000256" key="8">
    <source>
        <dbReference type="ARBA" id="ARBA00023136"/>
    </source>
</evidence>
<evidence type="ECO:0000256" key="1">
    <source>
        <dbReference type="ARBA" id="ARBA00003659"/>
    </source>
</evidence>
<reference evidence="10 11" key="1">
    <citation type="submission" date="2020-03" db="EMBL/GenBank/DDBJ databases">
        <title>FDA dAtabase for Regulatory Grade micrObial Sequences (FDA-ARGOS): Supporting development and validation of Infectious Disease Dx tests.</title>
        <authorList>
            <person name="Campos J."/>
            <person name="Goldberg B."/>
            <person name="Tallon L."/>
            <person name="Sadzewicz L."/>
            <person name="Vavikolanu K."/>
            <person name="Mehta A."/>
            <person name="Aluvathingal J."/>
            <person name="Nadendla S."/>
            <person name="Nandy P."/>
            <person name="Geyer C."/>
            <person name="Yan Y."/>
            <person name="Sichtig H."/>
        </authorList>
    </citation>
    <scope>NUCLEOTIDE SEQUENCE [LARGE SCALE GENOMIC DNA]</scope>
    <source>
        <strain evidence="10 11">FDAARGOS_656</strain>
    </source>
</reference>
<dbReference type="Proteomes" id="UP000536275">
    <property type="component" value="Unassembled WGS sequence"/>
</dbReference>
<protein>
    <recommendedName>
        <fullName evidence="4">Peroxisome assembly protein 22</fullName>
    </recommendedName>
</protein>
<name>A0A8H6F0V1_CANAX</name>
<dbReference type="InterPro" id="IPR024359">
    <property type="entry name" value="Peroxin-22"/>
</dbReference>
<evidence type="ECO:0000256" key="4">
    <source>
        <dbReference type="ARBA" id="ARBA00018967"/>
    </source>
</evidence>
<comment type="caution">
    <text evidence="10">The sequence shown here is derived from an EMBL/GenBank/DDBJ whole genome shotgun (WGS) entry which is preliminary data.</text>
</comment>
<dbReference type="Pfam" id="PF12827">
    <property type="entry name" value="Peroxin-22"/>
    <property type="match status" value="1"/>
</dbReference>
<keyword evidence="7" id="KW-1133">Transmembrane helix</keyword>
<keyword evidence="5" id="KW-0962">Peroxisome biogenesis</keyword>
<accession>A0A8H6F0V1</accession>
<evidence type="ECO:0000256" key="6">
    <source>
        <dbReference type="ARBA" id="ARBA00022692"/>
    </source>
</evidence>
<sequence length="174" mass="19925">MSRKASRNPKLYKQRELDGSSTDIELKPKFRISKRYSNKSIAITLSSTFLSSNLPLNEILINSENMIFIIPPNLNEDDLPIIETKDTDTDNANTNTNTSFYKDQSNFKLLKCSNFQGYLQILKNLKPDLLLLCSDDLGINFKKLQSDLLNNLKLDFINIDQNIDALIQLESIFD</sequence>
<comment type="similarity">
    <text evidence="3">Belongs to the peroxin-22 family.</text>
</comment>
<dbReference type="GO" id="GO:0005778">
    <property type="term" value="C:peroxisomal membrane"/>
    <property type="evidence" value="ECO:0007669"/>
    <property type="project" value="UniProtKB-SubCell"/>
</dbReference>
<dbReference type="EMBL" id="JABWAD010000060">
    <property type="protein sequence ID" value="KAF6063617.1"/>
    <property type="molecule type" value="Genomic_DNA"/>
</dbReference>
<evidence type="ECO:0000256" key="9">
    <source>
        <dbReference type="ARBA" id="ARBA00023140"/>
    </source>
</evidence>
<keyword evidence="9" id="KW-0576">Peroxisome</keyword>
<keyword evidence="8" id="KW-0472">Membrane</keyword>
<gene>
    <name evidence="10" type="ORF">FOB64_005249</name>
</gene>
<evidence type="ECO:0000256" key="2">
    <source>
        <dbReference type="ARBA" id="ARBA00004549"/>
    </source>
</evidence>